<dbReference type="EMBL" id="LR588407">
    <property type="protein sequence ID" value="VTO14008.1"/>
    <property type="molecule type" value="Genomic_DNA"/>
</dbReference>
<evidence type="ECO:0000259" key="1">
    <source>
        <dbReference type="Pfam" id="PF00717"/>
    </source>
</evidence>
<evidence type="ECO:0000313" key="3">
    <source>
        <dbReference type="Proteomes" id="UP000309952"/>
    </source>
</evidence>
<dbReference type="Gene3D" id="2.10.109.10">
    <property type="entry name" value="Umud Fragment, subunit A"/>
    <property type="match status" value="1"/>
</dbReference>
<sequence>MDISSKLVRMSDTRRRAEPATAELRTLFERIYGAGKTNADLGRLLGLDGSQVTRIIKGQRQIQRHEWNRIEEWLGGEIPESHEAGEVAIMPGLVPLYGWAGAASAERLTFAEQSMLGAVPRHPNQLNVRGAFALRVSDESMSPRYEPGETVYVAPNQWPAREQDCILVTNEGFGYLKRFVRRAEGIVTVRQLNPDEELTFAVGEISAMHAVVGRG</sequence>
<dbReference type="Proteomes" id="UP000309952">
    <property type="component" value="Chromosome"/>
</dbReference>
<dbReference type="Pfam" id="PF00717">
    <property type="entry name" value="Peptidase_S24"/>
    <property type="match status" value="1"/>
</dbReference>
<reference evidence="2 3" key="1">
    <citation type="submission" date="2019-04" db="EMBL/GenBank/DDBJ databases">
        <authorList>
            <consortium name="Pathogen Informatics"/>
        </authorList>
    </citation>
    <scope>NUCLEOTIDE SEQUENCE [LARGE SCALE GENOMIC DNA]</scope>
    <source>
        <strain evidence="2 3">NCTC9239</strain>
    </source>
</reference>
<dbReference type="CDD" id="cd06529">
    <property type="entry name" value="S24_LexA-like"/>
    <property type="match status" value="1"/>
</dbReference>
<keyword evidence="3" id="KW-1185">Reference proteome</keyword>
<protein>
    <recommendedName>
        <fullName evidence="1">Peptidase S24/S26A/S26B/S26C domain-containing protein</fullName>
    </recommendedName>
</protein>
<dbReference type="SUPFAM" id="SSF51306">
    <property type="entry name" value="LexA/Signal peptidase"/>
    <property type="match status" value="1"/>
</dbReference>
<dbReference type="KEGG" id="bvy:NCTC9239_01248"/>
<dbReference type="AlphaFoldDB" id="A0A4P1K076"/>
<evidence type="ECO:0000313" key="2">
    <source>
        <dbReference type="EMBL" id="VTO14008.1"/>
    </source>
</evidence>
<dbReference type="InterPro" id="IPR036286">
    <property type="entry name" value="LexA/Signal_pep-like_sf"/>
</dbReference>
<dbReference type="InterPro" id="IPR039418">
    <property type="entry name" value="LexA-like"/>
</dbReference>
<gene>
    <name evidence="2" type="ORF">NCTC9239_01248</name>
</gene>
<name>A0A4P1K076_9CAUL</name>
<dbReference type="InterPro" id="IPR015927">
    <property type="entry name" value="Peptidase_S24_S26A/B/C"/>
</dbReference>
<organism evidence="2 3">
    <name type="scientific">Brevundimonas vancanneytii</name>
    <dbReference type="NCBI Taxonomy" id="1325724"/>
    <lineage>
        <taxon>Bacteria</taxon>
        <taxon>Pseudomonadati</taxon>
        <taxon>Pseudomonadota</taxon>
        <taxon>Alphaproteobacteria</taxon>
        <taxon>Caulobacterales</taxon>
        <taxon>Caulobacteraceae</taxon>
        <taxon>Brevundimonas</taxon>
    </lineage>
</organism>
<proteinExistence type="predicted"/>
<accession>A0A4P1K076</accession>
<feature type="domain" description="Peptidase S24/S26A/S26B/S26C" evidence="1">
    <location>
        <begin position="111"/>
        <end position="195"/>
    </location>
</feature>